<protein>
    <submittedName>
        <fullName evidence="2">Uncharacterized protein</fullName>
    </submittedName>
</protein>
<feature type="region of interest" description="Disordered" evidence="1">
    <location>
        <begin position="847"/>
        <end position="907"/>
    </location>
</feature>
<evidence type="ECO:0000256" key="1">
    <source>
        <dbReference type="SAM" id="MobiDB-lite"/>
    </source>
</evidence>
<organism evidence="2 3">
    <name type="scientific">Chlamydomonas schloesseri</name>
    <dbReference type="NCBI Taxonomy" id="2026947"/>
    <lineage>
        <taxon>Eukaryota</taxon>
        <taxon>Viridiplantae</taxon>
        <taxon>Chlorophyta</taxon>
        <taxon>core chlorophytes</taxon>
        <taxon>Chlorophyceae</taxon>
        <taxon>CS clade</taxon>
        <taxon>Chlamydomonadales</taxon>
        <taxon>Chlamydomonadaceae</taxon>
        <taxon>Chlamydomonas</taxon>
    </lineage>
</organism>
<feature type="compositionally biased region" description="Basic and acidic residues" evidence="1">
    <location>
        <begin position="1141"/>
        <end position="1158"/>
    </location>
</feature>
<feature type="compositionally biased region" description="Acidic residues" evidence="1">
    <location>
        <begin position="1034"/>
        <end position="1055"/>
    </location>
</feature>
<accession>A0A836B5D5</accession>
<feature type="region of interest" description="Disordered" evidence="1">
    <location>
        <begin position="1138"/>
        <end position="1158"/>
    </location>
</feature>
<name>A0A836B5D5_9CHLO</name>
<dbReference type="Proteomes" id="UP000613740">
    <property type="component" value="Unassembled WGS sequence"/>
</dbReference>
<evidence type="ECO:0000313" key="2">
    <source>
        <dbReference type="EMBL" id="KAG2448161.1"/>
    </source>
</evidence>
<dbReference type="OrthoDB" id="550230at2759"/>
<gene>
    <name evidence="2" type="ORF">HYH02_006746</name>
</gene>
<feature type="region of interest" description="Disordered" evidence="1">
    <location>
        <begin position="741"/>
        <end position="763"/>
    </location>
</feature>
<reference evidence="2" key="1">
    <citation type="journal article" date="2020" name="bioRxiv">
        <title>Comparative genomics of Chlamydomonas.</title>
        <authorList>
            <person name="Craig R.J."/>
            <person name="Hasan A.R."/>
            <person name="Ness R.W."/>
            <person name="Keightley P.D."/>
        </authorList>
    </citation>
    <scope>NUCLEOTIDE SEQUENCE</scope>
    <source>
        <strain evidence="2">CCAP 11/173</strain>
    </source>
</reference>
<feature type="compositionally biased region" description="Polar residues" evidence="1">
    <location>
        <begin position="1064"/>
        <end position="1082"/>
    </location>
</feature>
<feature type="region of interest" description="Disordered" evidence="1">
    <location>
        <begin position="1030"/>
        <end position="1089"/>
    </location>
</feature>
<sequence length="1309" mass="136974">MWRTSAFHTLERGGISLLSSSDTAAEEHATASGGGGLACALAPQQRSALVALACPDLPPSALSGRLHLQAQQRARSALGRHERACASGYRPHLRAAATARAVLAVGAGLARDEAAAARQQQLAELVQKDHEAWERLLKAAQRHGREIRAYVLDSDKVKRDTVRLGMLGAATMAVIDAVEDLECDPRTCASDLASMQPQSQTEAEARRQTSACGPLLPRPLEGVATSAWLQCNEALRLGPARTALLLHCHMILAHPVVPYSTLVAEDAMTLQARRTFELQGAVGVRFLPAGRTEGGHAAAAAALADGLWRYWGRGGAGGGGGGGGDGGEEGDAALPALCPELTVLAMVVSAAQALVLQVLPAAEAGAGATAELAALTRPAVLLRVAAVLSSELLFRTPAGITEHLIRATLHHYFSTSLTTAVTNLRSSRPDAAAAAAATVGVEGAAQQLMERLRQMYAKEVDGLRHNMKRQQEEVFKTAKRLLGAAGASQAVALSPSGKAAAELAELRADQEKVMRGEVIARAGQRLTDAIFGAPWPAAAAGMLDEAAAAAVAVPAPASAAGVAGGGRGSYSINAANRQQRAGVPEGVVASGGPAAARGTMAAPLVLMMPQSSRGRVEWRSCGQEARSGKSSDAQMRAAFRWAAQESANRQAMARAMVGALAPCWEAAGAAAMTLEADATTASPPQPGCSPHSPSPRSLVLQGAPAICYSLARTAAVNYVLDRVARGLAVLAAIDAVLSSDSEPLDDNATGADEDDAQTAKPSMSDLENARMLAISEKLQHLLPQYQRACGWPLVMTLCGNEDAAVCGAERQQVQALEELLQALPSIDPEPDVPALLRRQSSLVATWTTQRPPARWPGPLEQQQHPQLTLGGGRGGDSGPAAVTGASVQEQPAQAAAGAAGGGGGGSTLQAAVAARAMAAPQVPVPAGSDDTMARHAVRNLVDLQLQRHPLRAARVQPADAQQTTAMAVALAQVSHQLRSQAAAAAPRELAVVPLLDRLEADDELKPVRCHLDGIVSLVIRDVSVALTCSIEGAEREEDGEDEEDEEDEEGEEGTQSEEGAQSEVGEQQANGQPDAQAAATSATEEHDSGQCVLTCRDLRSDWQHRLPLALNRAVCRLAGVPVGLTGWTLSDLSRLQKRRRRGDDRAAKEARDEQRMEDEQRGVRYAMNYINLVTRRTTMTDAEHVEGASEAVAQEARAVARSTRQLVKALMDIVDAAGEWEIDRFGDAEEGARDGTSLSLTSVSDLFADLVPGMDPAGEKGLVRGGFRGMGFNRLQSIKQPLQLLVAEAVPGRPTELVEGPGAHVHAHA</sequence>
<proteinExistence type="predicted"/>
<keyword evidence="3" id="KW-1185">Reference proteome</keyword>
<dbReference type="EMBL" id="JAEHOD010000018">
    <property type="protein sequence ID" value="KAG2448161.1"/>
    <property type="molecule type" value="Genomic_DNA"/>
</dbReference>
<evidence type="ECO:0000313" key="3">
    <source>
        <dbReference type="Proteomes" id="UP000613740"/>
    </source>
</evidence>
<comment type="caution">
    <text evidence="2">The sequence shown here is derived from an EMBL/GenBank/DDBJ whole genome shotgun (WGS) entry which is preliminary data.</text>
</comment>